<evidence type="ECO:0000313" key="2">
    <source>
        <dbReference type="EMBL" id="CAI6371672.1"/>
    </source>
</evidence>
<protein>
    <submittedName>
        <fullName evidence="2">Uncharacterized protein</fullName>
    </submittedName>
</protein>
<gene>
    <name evidence="2" type="ORF">MEUPH1_LOCUS25651</name>
</gene>
<accession>A0AAV0XUT1</accession>
<reference evidence="2 3" key="1">
    <citation type="submission" date="2023-01" db="EMBL/GenBank/DDBJ databases">
        <authorList>
            <person name="Whitehead M."/>
        </authorList>
    </citation>
    <scope>NUCLEOTIDE SEQUENCE [LARGE SCALE GENOMIC DNA]</scope>
</reference>
<feature type="compositionally biased region" description="Basic and acidic residues" evidence="1">
    <location>
        <begin position="132"/>
        <end position="142"/>
    </location>
</feature>
<organism evidence="2 3">
    <name type="scientific">Macrosiphum euphorbiae</name>
    <name type="common">potato aphid</name>
    <dbReference type="NCBI Taxonomy" id="13131"/>
    <lineage>
        <taxon>Eukaryota</taxon>
        <taxon>Metazoa</taxon>
        <taxon>Ecdysozoa</taxon>
        <taxon>Arthropoda</taxon>
        <taxon>Hexapoda</taxon>
        <taxon>Insecta</taxon>
        <taxon>Pterygota</taxon>
        <taxon>Neoptera</taxon>
        <taxon>Paraneoptera</taxon>
        <taxon>Hemiptera</taxon>
        <taxon>Sternorrhyncha</taxon>
        <taxon>Aphidomorpha</taxon>
        <taxon>Aphidoidea</taxon>
        <taxon>Aphididae</taxon>
        <taxon>Macrosiphini</taxon>
        <taxon>Macrosiphum</taxon>
    </lineage>
</organism>
<proteinExistence type="predicted"/>
<name>A0AAV0XUT1_9HEMI</name>
<keyword evidence="3" id="KW-1185">Reference proteome</keyword>
<dbReference type="Proteomes" id="UP001160148">
    <property type="component" value="Unassembled WGS sequence"/>
</dbReference>
<comment type="caution">
    <text evidence="2">The sequence shown here is derived from an EMBL/GenBank/DDBJ whole genome shotgun (WGS) entry which is preliminary data.</text>
</comment>
<sequence length="301" mass="34680">MDENLSSSVSMTASIVNDISEDTFKDLSNISEFCDFGSALNLKDFSISDKFLNTLYLNQKKNLGSDNINSQTEFVNVSLDEDSMTVVKKSSLCWLFDNKNKKVSNDRLQRFINNKPGKNYNTNKRNKQKVPSHKDKSEDKSKSIYKKQKTKVFFQDSDDSDVELKLCVNGPDNNDVVLLDSKELQVTNTEEEYKKPAWNDIKPGVYLLVRFMGYNKKPRREETKCQYVCCVIKVETDEDEGIIQVQGMANEKTKKHFSMKENDTSCISMDMVLTVLPEPILVQDNRKLLYVFPKNIDVYEK</sequence>
<dbReference type="EMBL" id="CARXXK010001014">
    <property type="protein sequence ID" value="CAI6371672.1"/>
    <property type="molecule type" value="Genomic_DNA"/>
</dbReference>
<dbReference type="AlphaFoldDB" id="A0AAV0XUT1"/>
<evidence type="ECO:0000313" key="3">
    <source>
        <dbReference type="Proteomes" id="UP001160148"/>
    </source>
</evidence>
<feature type="region of interest" description="Disordered" evidence="1">
    <location>
        <begin position="111"/>
        <end position="142"/>
    </location>
</feature>
<evidence type="ECO:0000256" key="1">
    <source>
        <dbReference type="SAM" id="MobiDB-lite"/>
    </source>
</evidence>